<dbReference type="OrthoDB" id="1641940at2"/>
<dbReference type="RefSeq" id="WP_074573504.1">
    <property type="nucleotide sequence ID" value="NZ_FNJQ01000047.1"/>
</dbReference>
<dbReference type="GO" id="GO:0009401">
    <property type="term" value="P:phosphoenolpyruvate-dependent sugar phosphotransferase system"/>
    <property type="evidence" value="ECO:0007669"/>
    <property type="project" value="InterPro"/>
</dbReference>
<keyword evidence="5 9" id="KW-0812">Transmembrane</keyword>
<evidence type="ECO:0000256" key="5">
    <source>
        <dbReference type="ARBA" id="ARBA00022692"/>
    </source>
</evidence>
<dbReference type="InterPro" id="IPR004796">
    <property type="entry name" value="PTS_IIC_cello"/>
</dbReference>
<dbReference type="AlphaFoldDB" id="A0A1H0V956"/>
<evidence type="ECO:0000256" key="9">
    <source>
        <dbReference type="SAM" id="Phobius"/>
    </source>
</evidence>
<comment type="function">
    <text evidence="8">The phosphoenolpyruvate-dependent sugar phosphotransferase system (PTS), a major carbohydrate active -transport system, catalyzes the phosphorylation of incoming sugar substrates concomitant with their translocation across the cell membrane.</text>
</comment>
<reference evidence="11 12" key="1">
    <citation type="submission" date="2016-10" db="EMBL/GenBank/DDBJ databases">
        <authorList>
            <person name="de Groot N.N."/>
        </authorList>
    </citation>
    <scope>NUCLEOTIDE SEQUENCE [LARGE SCALE GENOMIC DNA]</scope>
    <source>
        <strain evidence="11 12">S137</strain>
    </source>
</reference>
<feature type="domain" description="PTS EIIC type-3" evidence="10">
    <location>
        <begin position="17"/>
        <end position="426"/>
    </location>
</feature>
<keyword evidence="7 8" id="KW-0472">Membrane</keyword>
<evidence type="ECO:0000256" key="2">
    <source>
        <dbReference type="ARBA" id="ARBA00022448"/>
    </source>
</evidence>
<keyword evidence="6 9" id="KW-1133">Transmembrane helix</keyword>
<evidence type="ECO:0000256" key="8">
    <source>
        <dbReference type="PIRNR" id="PIRNR006351"/>
    </source>
</evidence>
<feature type="transmembrane region" description="Helical" evidence="9">
    <location>
        <begin position="157"/>
        <end position="180"/>
    </location>
</feature>
<dbReference type="PANTHER" id="PTHR33989">
    <property type="match status" value="1"/>
</dbReference>
<evidence type="ECO:0000256" key="3">
    <source>
        <dbReference type="ARBA" id="ARBA00022475"/>
    </source>
</evidence>
<evidence type="ECO:0000256" key="1">
    <source>
        <dbReference type="ARBA" id="ARBA00004651"/>
    </source>
</evidence>
<gene>
    <name evidence="11" type="ORF">SAMN05216366_14717</name>
</gene>
<feature type="transmembrane region" description="Helical" evidence="9">
    <location>
        <begin position="133"/>
        <end position="151"/>
    </location>
</feature>
<dbReference type="GO" id="GO:0008982">
    <property type="term" value="F:protein-N(PI)-phosphohistidine-sugar phosphotransferase activity"/>
    <property type="evidence" value="ECO:0007669"/>
    <property type="project" value="UniProtKB-UniRule"/>
</dbReference>
<protein>
    <recommendedName>
        <fullName evidence="8">Permease IIC component</fullName>
    </recommendedName>
</protein>
<accession>A0A1H0V956</accession>
<dbReference type="InterPro" id="IPR004501">
    <property type="entry name" value="PTS_EIIC_3"/>
</dbReference>
<organism evidence="11 12">
    <name type="scientific">Selenomonas ruminantium</name>
    <dbReference type="NCBI Taxonomy" id="971"/>
    <lineage>
        <taxon>Bacteria</taxon>
        <taxon>Bacillati</taxon>
        <taxon>Bacillota</taxon>
        <taxon>Negativicutes</taxon>
        <taxon>Selenomonadales</taxon>
        <taxon>Selenomonadaceae</taxon>
        <taxon>Selenomonas</taxon>
    </lineage>
</organism>
<keyword evidence="3 8" id="KW-1003">Cell membrane</keyword>
<dbReference type="Proteomes" id="UP000182412">
    <property type="component" value="Unassembled WGS sequence"/>
</dbReference>
<dbReference type="PANTHER" id="PTHR33989:SF4">
    <property type="entry name" value="PTS SYSTEM N,N'-DIACETYLCHITOBIOSE-SPECIFIC EIIC COMPONENT"/>
    <property type="match status" value="1"/>
</dbReference>
<dbReference type="Pfam" id="PF02378">
    <property type="entry name" value="PTS_EIIC"/>
    <property type="match status" value="1"/>
</dbReference>
<dbReference type="InterPro" id="IPR051088">
    <property type="entry name" value="PTS_Sugar-EIIC/EIIB"/>
</dbReference>
<evidence type="ECO:0000256" key="6">
    <source>
        <dbReference type="ARBA" id="ARBA00022989"/>
    </source>
</evidence>
<proteinExistence type="predicted"/>
<feature type="transmembrane region" description="Helical" evidence="9">
    <location>
        <begin position="263"/>
        <end position="283"/>
    </location>
</feature>
<feature type="transmembrane region" description="Helical" evidence="9">
    <location>
        <begin position="359"/>
        <end position="377"/>
    </location>
</feature>
<feature type="transmembrane region" description="Helical" evidence="9">
    <location>
        <begin position="103"/>
        <end position="121"/>
    </location>
</feature>
<evidence type="ECO:0000256" key="4">
    <source>
        <dbReference type="ARBA" id="ARBA00022597"/>
    </source>
</evidence>
<dbReference type="GO" id="GO:0005886">
    <property type="term" value="C:plasma membrane"/>
    <property type="evidence" value="ECO:0007669"/>
    <property type="project" value="UniProtKB-SubCell"/>
</dbReference>
<feature type="transmembrane region" description="Helical" evidence="9">
    <location>
        <begin position="333"/>
        <end position="353"/>
    </location>
</feature>
<dbReference type="InterPro" id="IPR003352">
    <property type="entry name" value="PTS_EIIC"/>
</dbReference>
<evidence type="ECO:0000313" key="11">
    <source>
        <dbReference type="EMBL" id="SDP74921.1"/>
    </source>
</evidence>
<comment type="subcellular location">
    <subcellularLocation>
        <location evidence="1">Cell membrane</location>
        <topology evidence="1">Multi-pass membrane protein</topology>
    </subcellularLocation>
</comment>
<dbReference type="PIRSF" id="PIRSF006351">
    <property type="entry name" value="PTS_EIIC-Cellobiose"/>
    <property type="match status" value="1"/>
</dbReference>
<dbReference type="EMBL" id="FNJQ01000047">
    <property type="protein sequence ID" value="SDP74921.1"/>
    <property type="molecule type" value="Genomic_DNA"/>
</dbReference>
<sequence>MGAKNEHHKIPQRGGLLDGFIIPLSSRLRQFAYLRAIRDSFCLLMPFIILLTLLHMLGFLVVNPTGPLLGEEWLGLGSFLTDGLHDQAYRESAFFARCLRLKAYLEVTSILASLLFSLVLTVKLAKLWQSNRYLALLCSVSAYLFLITAYPGNFHELTLYFSVRGFFLALLIATFSTLLFSRLSRLHMLHLPVVPGLPREMASSLQLLPPLAITLTASLLTAFGWTSIEQSMLSLPTLLAANIANSLPQSPAAAILYEFSRRFLWWLGLNGSSLTGFWSEAFYVPAQTANELAGGKYVFTAEFFDATSISLLGLSISVWVFASRKRLRTMSAYCFPTLLFSINEPFLFALPIVLNPMFLVPYLLAPMLNVYVGYLAIHWGIVPLFRYTIESAAPVFMQGWLATGDVMGAVLQLVWLSLDIVIYTPFVIIFNLLTQEEDRLEEAQPHET</sequence>
<evidence type="ECO:0000259" key="10">
    <source>
        <dbReference type="PROSITE" id="PS51105"/>
    </source>
</evidence>
<feature type="transmembrane region" description="Helical" evidence="9">
    <location>
        <begin position="303"/>
        <end position="321"/>
    </location>
</feature>
<evidence type="ECO:0000256" key="7">
    <source>
        <dbReference type="ARBA" id="ARBA00023136"/>
    </source>
</evidence>
<feature type="transmembrane region" description="Helical" evidence="9">
    <location>
        <begin position="41"/>
        <end position="62"/>
    </location>
</feature>
<keyword evidence="2 8" id="KW-0813">Transport</keyword>
<evidence type="ECO:0000313" key="12">
    <source>
        <dbReference type="Proteomes" id="UP000182412"/>
    </source>
</evidence>
<keyword evidence="4 8" id="KW-0762">Sugar transport</keyword>
<dbReference type="PROSITE" id="PS51105">
    <property type="entry name" value="PTS_EIIC_TYPE_3"/>
    <property type="match status" value="1"/>
</dbReference>
<name>A0A1H0V956_SELRU</name>
<feature type="transmembrane region" description="Helical" evidence="9">
    <location>
        <begin position="413"/>
        <end position="433"/>
    </location>
</feature>